<dbReference type="GO" id="GO:0010181">
    <property type="term" value="F:FMN binding"/>
    <property type="evidence" value="ECO:0007669"/>
    <property type="project" value="InterPro"/>
</dbReference>
<accession>A0A917GHP3</accession>
<dbReference type="Pfam" id="PF00724">
    <property type="entry name" value="Oxidored_FMN"/>
    <property type="match status" value="1"/>
</dbReference>
<proteinExistence type="inferred from homology"/>
<feature type="region of interest" description="Disordered" evidence="4">
    <location>
        <begin position="333"/>
        <end position="372"/>
    </location>
</feature>
<dbReference type="InterPro" id="IPR045247">
    <property type="entry name" value="Oye-like"/>
</dbReference>
<dbReference type="Proteomes" id="UP000638848">
    <property type="component" value="Unassembled WGS sequence"/>
</dbReference>
<reference evidence="6" key="2">
    <citation type="submission" date="2020-09" db="EMBL/GenBank/DDBJ databases">
        <authorList>
            <person name="Sun Q."/>
            <person name="Zhou Y."/>
        </authorList>
    </citation>
    <scope>NUCLEOTIDE SEQUENCE</scope>
    <source>
        <strain evidence="6">CGMCC 1.12187</strain>
    </source>
</reference>
<comment type="cofactor">
    <cofactor evidence="1">
        <name>FMN</name>
        <dbReference type="ChEBI" id="CHEBI:58210"/>
    </cofactor>
</comment>
<dbReference type="GO" id="GO:0005829">
    <property type="term" value="C:cytosol"/>
    <property type="evidence" value="ECO:0007669"/>
    <property type="project" value="TreeGrafter"/>
</dbReference>
<evidence type="ECO:0000256" key="4">
    <source>
        <dbReference type="SAM" id="MobiDB-lite"/>
    </source>
</evidence>
<sequence>MPTSPLTTPLTVGSLELPNRLVMAPLTRMRSGRDGVPGDLNVEHYAQRASMGLIVTEGTYPDAVGQGYAYQPGIVTPEQVEGWRRVADAVHAGGGRIFMQVMHAGRVSHAEVNGGSQPVAPSAVAIEAEVHTYSGKHPLPVPHALTADELPGVVESFVRASRNAVEAGLDGVEIHGANGYLLHEFLAPGANQRTDEYGGSPENRARFVVEVVRAVAEAIGVEKVGLRVSPEHNVQDAWELDHEDVMATYTALVDGLADLDLAYLSVLHREPEGELVQGLRLAFGGAFLVNSGFGTPTSREESVRLLEENVTDGVVVGRPALANPDLVRRWAEGLPENQPDPRTFYTQDAEGYTDYPAYEAPAGPGAEAAAQH</sequence>
<dbReference type="EMBL" id="BMEQ01000002">
    <property type="protein sequence ID" value="GGG46749.1"/>
    <property type="molecule type" value="Genomic_DNA"/>
</dbReference>
<gene>
    <name evidence="6" type="ORF">GCM10011374_06380</name>
</gene>
<name>A0A917GHP3_9MICC</name>
<dbReference type="RefSeq" id="WP_268235517.1">
    <property type="nucleotide sequence ID" value="NZ_BMEQ01000002.1"/>
</dbReference>
<comment type="similarity">
    <text evidence="2">Belongs to the NADH:flavin oxidoreductase/NADH oxidase family.</text>
</comment>
<dbReference type="PANTHER" id="PTHR22893:SF91">
    <property type="entry name" value="NADPH DEHYDROGENASE 2-RELATED"/>
    <property type="match status" value="1"/>
</dbReference>
<dbReference type="InterPro" id="IPR013785">
    <property type="entry name" value="Aldolase_TIM"/>
</dbReference>
<dbReference type="Gene3D" id="3.20.20.70">
    <property type="entry name" value="Aldolase class I"/>
    <property type="match status" value="1"/>
</dbReference>
<evidence type="ECO:0000256" key="1">
    <source>
        <dbReference type="ARBA" id="ARBA00001917"/>
    </source>
</evidence>
<feature type="compositionally biased region" description="Low complexity" evidence="4">
    <location>
        <begin position="355"/>
        <end position="372"/>
    </location>
</feature>
<feature type="domain" description="NADH:flavin oxidoreductase/NADH oxidase N-terminal" evidence="5">
    <location>
        <begin position="6"/>
        <end position="337"/>
    </location>
</feature>
<reference evidence="6" key="1">
    <citation type="journal article" date="2014" name="Int. J. Syst. Evol. Microbiol.">
        <title>Complete genome sequence of Corynebacterium casei LMG S-19264T (=DSM 44701T), isolated from a smear-ripened cheese.</title>
        <authorList>
            <consortium name="US DOE Joint Genome Institute (JGI-PGF)"/>
            <person name="Walter F."/>
            <person name="Albersmeier A."/>
            <person name="Kalinowski J."/>
            <person name="Ruckert C."/>
        </authorList>
    </citation>
    <scope>NUCLEOTIDE SEQUENCE</scope>
    <source>
        <strain evidence="6">CGMCC 1.12187</strain>
    </source>
</reference>
<keyword evidence="3" id="KW-0560">Oxidoreductase</keyword>
<organism evidence="6 7">
    <name type="scientific">Kocuria dechangensis</name>
    <dbReference type="NCBI Taxonomy" id="1176249"/>
    <lineage>
        <taxon>Bacteria</taxon>
        <taxon>Bacillati</taxon>
        <taxon>Actinomycetota</taxon>
        <taxon>Actinomycetes</taxon>
        <taxon>Micrococcales</taxon>
        <taxon>Micrococcaceae</taxon>
        <taxon>Kocuria</taxon>
    </lineage>
</organism>
<dbReference type="AlphaFoldDB" id="A0A917GHP3"/>
<evidence type="ECO:0000259" key="5">
    <source>
        <dbReference type="Pfam" id="PF00724"/>
    </source>
</evidence>
<protein>
    <submittedName>
        <fullName evidence="6">Alkene reductase</fullName>
    </submittedName>
</protein>
<dbReference type="PANTHER" id="PTHR22893">
    <property type="entry name" value="NADH OXIDOREDUCTASE-RELATED"/>
    <property type="match status" value="1"/>
</dbReference>
<dbReference type="GO" id="GO:0016628">
    <property type="term" value="F:oxidoreductase activity, acting on the CH-CH group of donors, NAD or NADP as acceptor"/>
    <property type="evidence" value="ECO:0007669"/>
    <property type="project" value="UniProtKB-ARBA"/>
</dbReference>
<dbReference type="CDD" id="cd02933">
    <property type="entry name" value="OYE_like_FMN"/>
    <property type="match status" value="1"/>
</dbReference>
<evidence type="ECO:0000313" key="6">
    <source>
        <dbReference type="EMBL" id="GGG46749.1"/>
    </source>
</evidence>
<dbReference type="SUPFAM" id="SSF51395">
    <property type="entry name" value="FMN-linked oxidoreductases"/>
    <property type="match status" value="1"/>
</dbReference>
<evidence type="ECO:0000313" key="7">
    <source>
        <dbReference type="Proteomes" id="UP000638848"/>
    </source>
</evidence>
<dbReference type="InterPro" id="IPR001155">
    <property type="entry name" value="OxRdtase_FMN_N"/>
</dbReference>
<comment type="caution">
    <text evidence="6">The sequence shown here is derived from an EMBL/GenBank/DDBJ whole genome shotgun (WGS) entry which is preliminary data.</text>
</comment>
<keyword evidence="7" id="KW-1185">Reference proteome</keyword>
<evidence type="ECO:0000256" key="3">
    <source>
        <dbReference type="ARBA" id="ARBA00023002"/>
    </source>
</evidence>
<evidence type="ECO:0000256" key="2">
    <source>
        <dbReference type="ARBA" id="ARBA00005979"/>
    </source>
</evidence>
<dbReference type="FunFam" id="3.20.20.70:FF:000059">
    <property type="entry name" value="N-ethylmaleimide reductase, FMN-linked"/>
    <property type="match status" value="1"/>
</dbReference>